<feature type="region of interest" description="Disordered" evidence="1">
    <location>
        <begin position="334"/>
        <end position="354"/>
    </location>
</feature>
<feature type="compositionally biased region" description="Basic and acidic residues" evidence="1">
    <location>
        <begin position="233"/>
        <end position="246"/>
    </location>
</feature>
<organism evidence="5">
    <name type="scientific">Arthroderma gypseum (strain ATCC MYA-4604 / CBS 118893)</name>
    <name type="common">Microsporum gypseum</name>
    <dbReference type="NCBI Taxonomy" id="535722"/>
    <lineage>
        <taxon>Eukaryota</taxon>
        <taxon>Fungi</taxon>
        <taxon>Dikarya</taxon>
        <taxon>Ascomycota</taxon>
        <taxon>Pezizomycotina</taxon>
        <taxon>Eurotiomycetes</taxon>
        <taxon>Eurotiomycetidae</taxon>
        <taxon>Onygenales</taxon>
        <taxon>Arthrodermataceae</taxon>
        <taxon>Nannizzia</taxon>
    </lineage>
</organism>
<dbReference type="OMA" id="MLNERIC"/>
<feature type="region of interest" description="Disordered" evidence="1">
    <location>
        <begin position="216"/>
        <end position="246"/>
    </location>
</feature>
<name>E4UPX7_ARTGP</name>
<dbReference type="PANTHER" id="PTHR33119">
    <property type="entry name" value="IFI3P"/>
    <property type="match status" value="1"/>
</dbReference>
<dbReference type="VEuPathDB" id="FungiDB:MGYG_02124"/>
<gene>
    <name evidence="4" type="ORF">MGYG_02124</name>
</gene>
<keyword evidence="5" id="KW-1185">Reference proteome</keyword>
<dbReference type="HOGENOM" id="CLU_012066_2_0_1"/>
<dbReference type="PANTHER" id="PTHR33119:SF1">
    <property type="entry name" value="FE2OG DIOXYGENASE DOMAIN-CONTAINING PROTEIN"/>
    <property type="match status" value="1"/>
</dbReference>
<evidence type="ECO:0000259" key="2">
    <source>
        <dbReference type="Pfam" id="PF14033"/>
    </source>
</evidence>
<evidence type="ECO:0000313" key="4">
    <source>
        <dbReference type="EMBL" id="EFQ99111.1"/>
    </source>
</evidence>
<proteinExistence type="predicted"/>
<evidence type="ECO:0000259" key="3">
    <source>
        <dbReference type="Pfam" id="PF21666"/>
    </source>
</evidence>
<reference evidence="5" key="1">
    <citation type="journal article" date="2012" name="MBio">
        <title>Comparative genome analysis of Trichophyton rubrum and related dermatophytes reveals candidate genes involved in infection.</title>
        <authorList>
            <person name="Martinez D.A."/>
            <person name="Oliver B.G."/>
            <person name="Graeser Y."/>
            <person name="Goldberg J.M."/>
            <person name="Li W."/>
            <person name="Martinez-Rossi N.M."/>
            <person name="Monod M."/>
            <person name="Shelest E."/>
            <person name="Barton R.C."/>
            <person name="Birch E."/>
            <person name="Brakhage A.A."/>
            <person name="Chen Z."/>
            <person name="Gurr S.J."/>
            <person name="Heiman D."/>
            <person name="Heitman J."/>
            <person name="Kosti I."/>
            <person name="Rossi A."/>
            <person name="Saif S."/>
            <person name="Samalova M."/>
            <person name="Saunders C.W."/>
            <person name="Shea T."/>
            <person name="Summerbell R.C."/>
            <person name="Xu J."/>
            <person name="Young S."/>
            <person name="Zeng Q."/>
            <person name="Birren B.W."/>
            <person name="Cuomo C.A."/>
            <person name="White T.C."/>
        </authorList>
    </citation>
    <scope>NUCLEOTIDE SEQUENCE [LARGE SCALE GENOMIC DNA]</scope>
    <source>
        <strain evidence="5">ATCC MYA-4604 / CBS 118893</strain>
    </source>
</reference>
<dbReference type="OrthoDB" id="415532at2759"/>
<dbReference type="GeneID" id="10029890"/>
<feature type="domain" description="DUF4246" evidence="2">
    <location>
        <begin position="111"/>
        <end position="559"/>
    </location>
</feature>
<accession>E4UPX7</accession>
<dbReference type="STRING" id="535722.E4UPX7"/>
<feature type="domain" description="DUF4246" evidence="3">
    <location>
        <begin position="7"/>
        <end position="100"/>
    </location>
</feature>
<dbReference type="AlphaFoldDB" id="E4UPX7"/>
<sequence>MSPALKLPGFGIPLNQAGKWRASLGDGFVTNTEYNRSKNFRHKLFDNALDKNDIYGAYAFMPLLTTREHTMIHVMNDITDKPGWEDKVFDMNITAKWRRELLEDDTLDITEKMVDWIIDELQYKSKPYKTDGIISALASGVMKSDTLIPSSLQESLKASVARLENVPEAQKDYHPYTDNQVLDLVHPSLFPLVYGKSRIVKDGILNIHDGITKSGTGEIIPIPSMPETGAPGEGRRETHPSMGKMDRPFSDKFQWLPCDVAFRPMDDPTNASREPIDSSICTITSYINNLHPEAHKELYAVLEQIITCTIPLWNETLSRSKNWPDYRRIEYTACTYDPDPNDIPEEDRPQQLPDENEDDYWQRLEEWEWEIRKVVKPEPGKFVPEEEREAINLQRDYGKTGLQIIVKLANIYLTPENNKYAGGSWHVEGQLNEHICASALFYYDSVNITESRLEFRQMANFYDIDDISYEQDHREWLKVVFGVEDEYCTAQEIGSVLCKEGRLITFLNTLQHRVRPFELEDPTKPGHRKILAMFLVDPNIRIISTANVPAQREDWWKEQVPLDRALGKLPMELFDEVVSHLDNFPMTMKEAKGLRLELMEERKTVISDHNNEFTSHGFGLCEH</sequence>
<dbReference type="EMBL" id="DS989823">
    <property type="protein sequence ID" value="EFQ99111.1"/>
    <property type="molecule type" value="Genomic_DNA"/>
</dbReference>
<dbReference type="InterPro" id="IPR049192">
    <property type="entry name" value="DUF4246_C"/>
</dbReference>
<dbReference type="Pfam" id="PF21666">
    <property type="entry name" value="DUF4246_N"/>
    <property type="match status" value="1"/>
</dbReference>
<evidence type="ECO:0000256" key="1">
    <source>
        <dbReference type="SAM" id="MobiDB-lite"/>
    </source>
</evidence>
<dbReference type="RefSeq" id="XP_003174594.1">
    <property type="nucleotide sequence ID" value="XM_003174546.1"/>
</dbReference>
<dbReference type="InParanoid" id="E4UPX7"/>
<evidence type="ECO:0000313" key="5">
    <source>
        <dbReference type="Proteomes" id="UP000002669"/>
    </source>
</evidence>
<dbReference type="Proteomes" id="UP000002669">
    <property type="component" value="Unassembled WGS sequence"/>
</dbReference>
<protein>
    <submittedName>
        <fullName evidence="4">Uncharacterized protein</fullName>
    </submittedName>
</protein>
<dbReference type="InterPro" id="IPR049207">
    <property type="entry name" value="DUF4246_N"/>
</dbReference>
<dbReference type="eggNOG" id="ENOG502QQIE">
    <property type="taxonomic scope" value="Eukaryota"/>
</dbReference>
<dbReference type="Pfam" id="PF14033">
    <property type="entry name" value="DUF4246"/>
    <property type="match status" value="1"/>
</dbReference>
<dbReference type="InterPro" id="IPR025340">
    <property type="entry name" value="DUF4246"/>
</dbReference>